<comment type="caution">
    <text evidence="2">The sequence shown here is derived from an EMBL/GenBank/DDBJ whole genome shotgun (WGS) entry which is preliminary data.</text>
</comment>
<evidence type="ECO:0000313" key="2">
    <source>
        <dbReference type="EMBL" id="MBA2889262.1"/>
    </source>
</evidence>
<dbReference type="AlphaFoldDB" id="A0A7W0CDZ5"/>
<dbReference type="Proteomes" id="UP000530928">
    <property type="component" value="Unassembled WGS sequence"/>
</dbReference>
<evidence type="ECO:0000259" key="1">
    <source>
        <dbReference type="Pfam" id="PF04480"/>
    </source>
</evidence>
<keyword evidence="3" id="KW-1185">Reference proteome</keyword>
<dbReference type="EMBL" id="JACDUR010000001">
    <property type="protein sequence ID" value="MBA2889262.1"/>
    <property type="molecule type" value="Genomic_DNA"/>
</dbReference>
<organism evidence="2 3">
    <name type="scientific">Nonomuraea soli</name>
    <dbReference type="NCBI Taxonomy" id="1032476"/>
    <lineage>
        <taxon>Bacteria</taxon>
        <taxon>Bacillati</taxon>
        <taxon>Actinomycetota</taxon>
        <taxon>Actinomycetes</taxon>
        <taxon>Streptosporangiales</taxon>
        <taxon>Streptosporangiaceae</taxon>
        <taxon>Nonomuraea</taxon>
    </lineage>
</organism>
<dbReference type="SUPFAM" id="SSF52980">
    <property type="entry name" value="Restriction endonuclease-like"/>
    <property type="match status" value="1"/>
</dbReference>
<dbReference type="InterPro" id="IPR007569">
    <property type="entry name" value="DUF559"/>
</dbReference>
<name>A0A7W0CDZ5_9ACTN</name>
<dbReference type="InterPro" id="IPR011335">
    <property type="entry name" value="Restrct_endonuc-II-like"/>
</dbReference>
<proteinExistence type="predicted"/>
<reference evidence="2 3" key="1">
    <citation type="submission" date="2020-07" db="EMBL/GenBank/DDBJ databases">
        <title>Genomic Encyclopedia of Type Strains, Phase IV (KMG-IV): sequencing the most valuable type-strain genomes for metagenomic binning, comparative biology and taxonomic classification.</title>
        <authorList>
            <person name="Goeker M."/>
        </authorList>
    </citation>
    <scope>NUCLEOTIDE SEQUENCE [LARGE SCALE GENOMIC DNA]</scope>
    <source>
        <strain evidence="2 3">DSM 45533</strain>
    </source>
</reference>
<sequence length="322" mass="34984">MLNIGSGWNDLPVGRAVRVTGTRTDAPASSPLTPAVAVLSPRGRDLTSQALDEVESACLRLFPAWLPGAEGLSGSGGAAPAAARSLAHDLARRTSHFGPWLSDLAERAVTGSRGRRFPAETRAVGLSRVLAASYGRASAALLVRVPEGLDPADERAFVSGAHWLARSGRFGVWLTGAELREPIEGAEVPVDPPSRWHPDLPASCYPPVAGRPHPGSPAELRLEQALARHPWAAGREWNRTYQHTPLHPPIHPDLMWRADRCVVEADGPDHRGPDKFARDRRRDVDLQLDGFAVLRFTNQDVLTDVASVVARIERFLRTRREG</sequence>
<gene>
    <name evidence="2" type="ORF">HNR30_000597</name>
</gene>
<evidence type="ECO:0000313" key="3">
    <source>
        <dbReference type="Proteomes" id="UP000530928"/>
    </source>
</evidence>
<dbReference type="Pfam" id="PF04480">
    <property type="entry name" value="DUF559"/>
    <property type="match status" value="1"/>
</dbReference>
<accession>A0A7W0CDZ5</accession>
<dbReference type="Gene3D" id="3.40.960.10">
    <property type="entry name" value="VSR Endonuclease"/>
    <property type="match status" value="1"/>
</dbReference>
<dbReference type="RefSeq" id="WP_181608073.1">
    <property type="nucleotide sequence ID" value="NZ_BAABAM010000001.1"/>
</dbReference>
<protein>
    <recommendedName>
        <fullName evidence="1">DUF559 domain-containing protein</fullName>
    </recommendedName>
</protein>
<feature type="domain" description="DUF559" evidence="1">
    <location>
        <begin position="253"/>
        <end position="316"/>
    </location>
</feature>